<dbReference type="RefSeq" id="WP_378574968.1">
    <property type="nucleotide sequence ID" value="NZ_JBHSFQ010000013.1"/>
</dbReference>
<dbReference type="Proteomes" id="UP001595923">
    <property type="component" value="Unassembled WGS sequence"/>
</dbReference>
<dbReference type="GO" id="GO:0016787">
    <property type="term" value="F:hydrolase activity"/>
    <property type="evidence" value="ECO:0007669"/>
    <property type="project" value="UniProtKB-KW"/>
</dbReference>
<keyword evidence="1" id="KW-0812">Transmembrane</keyword>
<dbReference type="InterPro" id="IPR003675">
    <property type="entry name" value="Rce1/LyrA-like_dom"/>
</dbReference>
<keyword evidence="1" id="KW-0472">Membrane</keyword>
<evidence type="ECO:0000259" key="2">
    <source>
        <dbReference type="Pfam" id="PF02517"/>
    </source>
</evidence>
<organism evidence="3 4">
    <name type="scientific">Nocardiopsis mangrovi</name>
    <dbReference type="NCBI Taxonomy" id="1179818"/>
    <lineage>
        <taxon>Bacteria</taxon>
        <taxon>Bacillati</taxon>
        <taxon>Actinomycetota</taxon>
        <taxon>Actinomycetes</taxon>
        <taxon>Streptosporangiales</taxon>
        <taxon>Nocardiopsidaceae</taxon>
        <taxon>Nocardiopsis</taxon>
    </lineage>
</organism>
<feature type="transmembrane region" description="Helical" evidence="1">
    <location>
        <begin position="258"/>
        <end position="278"/>
    </location>
</feature>
<feature type="transmembrane region" description="Helical" evidence="1">
    <location>
        <begin position="187"/>
        <end position="207"/>
    </location>
</feature>
<keyword evidence="4" id="KW-1185">Reference proteome</keyword>
<dbReference type="EMBL" id="JBHSFQ010000013">
    <property type="protein sequence ID" value="MFC4563148.1"/>
    <property type="molecule type" value="Genomic_DNA"/>
</dbReference>
<dbReference type="EC" id="3.4.-.-" evidence="3"/>
<reference evidence="4" key="1">
    <citation type="journal article" date="2019" name="Int. J. Syst. Evol. Microbiol.">
        <title>The Global Catalogue of Microorganisms (GCM) 10K type strain sequencing project: providing services to taxonomists for standard genome sequencing and annotation.</title>
        <authorList>
            <consortium name="The Broad Institute Genomics Platform"/>
            <consortium name="The Broad Institute Genome Sequencing Center for Infectious Disease"/>
            <person name="Wu L."/>
            <person name="Ma J."/>
        </authorList>
    </citation>
    <scope>NUCLEOTIDE SEQUENCE [LARGE SCALE GENOMIC DNA]</scope>
    <source>
        <strain evidence="4">XZYJ18</strain>
    </source>
</reference>
<evidence type="ECO:0000313" key="3">
    <source>
        <dbReference type="EMBL" id="MFC4563148.1"/>
    </source>
</evidence>
<keyword evidence="3" id="KW-0378">Hydrolase</keyword>
<evidence type="ECO:0000256" key="1">
    <source>
        <dbReference type="SAM" id="Phobius"/>
    </source>
</evidence>
<comment type="caution">
    <text evidence="3">The sequence shown here is derived from an EMBL/GenBank/DDBJ whole genome shotgun (WGS) entry which is preliminary data.</text>
</comment>
<feature type="domain" description="CAAX prenyl protease 2/Lysostaphin resistance protein A-like" evidence="2">
    <location>
        <begin position="188"/>
        <end position="289"/>
    </location>
</feature>
<feature type="transmembrane region" description="Helical" evidence="1">
    <location>
        <begin position="285"/>
        <end position="303"/>
    </location>
</feature>
<name>A0ABV9DXK1_9ACTN</name>
<gene>
    <name evidence="3" type="ORF">ACFO4E_14885</name>
</gene>
<keyword evidence="1" id="KW-1133">Transmembrane helix</keyword>
<proteinExistence type="predicted"/>
<dbReference type="Pfam" id="PF02517">
    <property type="entry name" value="Rce1-like"/>
    <property type="match status" value="1"/>
</dbReference>
<protein>
    <submittedName>
        <fullName evidence="3">CPBP family intramembrane glutamic endopeptidase</fullName>
        <ecNumber evidence="3">3.4.-.-</ecNumber>
    </submittedName>
</protein>
<accession>A0ABV9DXK1</accession>
<sequence length="304" mass="32540">MTKAYSRMLRAAAAGAAAVLLAVLLLHPALPAAGQGGIVGLSVWLPSVIGILVMLAVTGHQRRHDLDARTFSVLDGHPVHRELCWLAVFLLGFIGGTIGLSALFHSISTDIPFVIAVPAVRVLFLFVLPVLFVDQAGFNVSGQATAMPSLAMAVGDRWRWAGLIPVLAALALVPLTIHPVALYDVRLVLLTAVVAFIAVAVPEEIFFRGMVQTRLEWLVGRWGGIAITALVFAVTYAVMKDYVELSPMDKGSTAAPWYSSAATYGVLGLLYGCTWSFYRNIWLSILLRGGILTLAVAPTLRLIG</sequence>
<feature type="transmembrane region" description="Helical" evidence="1">
    <location>
        <begin position="111"/>
        <end position="133"/>
    </location>
</feature>
<feature type="transmembrane region" description="Helical" evidence="1">
    <location>
        <begin position="219"/>
        <end position="238"/>
    </location>
</feature>
<feature type="transmembrane region" description="Helical" evidence="1">
    <location>
        <begin position="160"/>
        <end position="181"/>
    </location>
</feature>
<feature type="transmembrane region" description="Helical" evidence="1">
    <location>
        <begin position="83"/>
        <end position="105"/>
    </location>
</feature>
<feature type="transmembrane region" description="Helical" evidence="1">
    <location>
        <begin position="41"/>
        <end position="59"/>
    </location>
</feature>
<evidence type="ECO:0000313" key="4">
    <source>
        <dbReference type="Proteomes" id="UP001595923"/>
    </source>
</evidence>